<organism evidence="4 5">
    <name type="scientific">Mustela putorius furo</name>
    <name type="common">European domestic ferret</name>
    <name type="synonym">Mustela furo</name>
    <dbReference type="NCBI Taxonomy" id="9669"/>
    <lineage>
        <taxon>Eukaryota</taxon>
        <taxon>Metazoa</taxon>
        <taxon>Chordata</taxon>
        <taxon>Craniata</taxon>
        <taxon>Vertebrata</taxon>
        <taxon>Euteleostomi</taxon>
        <taxon>Mammalia</taxon>
        <taxon>Eutheria</taxon>
        <taxon>Laurasiatheria</taxon>
        <taxon>Carnivora</taxon>
        <taxon>Caniformia</taxon>
        <taxon>Musteloidea</taxon>
        <taxon>Mustelidae</taxon>
        <taxon>Mustelinae</taxon>
        <taxon>Mustela</taxon>
    </lineage>
</organism>
<name>A0A8U0RLN0_MUSPF</name>
<keyword evidence="4" id="KW-1185">Reference proteome</keyword>
<accession>A0A8U0RLN0</accession>
<proteinExistence type="predicted"/>
<evidence type="ECO:0000259" key="3">
    <source>
        <dbReference type="Pfam" id="PF00048"/>
    </source>
</evidence>
<keyword evidence="2" id="KW-0202">Cytokine</keyword>
<dbReference type="Pfam" id="PF00048">
    <property type="entry name" value="IL8"/>
    <property type="match status" value="1"/>
</dbReference>
<dbReference type="GO" id="GO:0005615">
    <property type="term" value="C:extracellular space"/>
    <property type="evidence" value="ECO:0007669"/>
    <property type="project" value="UniProtKB-KW"/>
</dbReference>
<dbReference type="GO" id="GO:0006955">
    <property type="term" value="P:immune response"/>
    <property type="evidence" value="ECO:0007669"/>
    <property type="project" value="InterPro"/>
</dbReference>
<evidence type="ECO:0000313" key="5">
    <source>
        <dbReference type="RefSeq" id="XP_044926178.1"/>
    </source>
</evidence>
<protein>
    <submittedName>
        <fullName evidence="5">Uncharacterized protein LOC101687304 isoform X2</fullName>
    </submittedName>
</protein>
<dbReference type="GO" id="GO:0008009">
    <property type="term" value="F:chemokine activity"/>
    <property type="evidence" value="ECO:0007669"/>
    <property type="project" value="InterPro"/>
</dbReference>
<dbReference type="Proteomes" id="UP000000715">
    <property type="component" value="Unplaced"/>
</dbReference>
<reference evidence="5" key="1">
    <citation type="submission" date="2025-08" db="UniProtKB">
        <authorList>
            <consortium name="RefSeq"/>
        </authorList>
    </citation>
    <scope>IDENTIFICATION</scope>
    <source>
        <tissue evidence="5">Brain</tissue>
    </source>
</reference>
<dbReference type="RefSeq" id="XP_044926178.1">
    <property type="nucleotide sequence ID" value="XM_045070243.1"/>
</dbReference>
<sequence>MTLPRQTSLWELLPSLLPIKGMQSLPCCKEAETGRDTPSSHSLLPADMKVSATLLCLLLMATAFSPQVPAQPDSLSSLFTCCFTFNNKKIPLRKLEGYRITSSHCPREAVIPPSSTASVQNWPRLSVLTQRRSGSRIM</sequence>
<evidence type="ECO:0000256" key="1">
    <source>
        <dbReference type="ARBA" id="ARBA00022500"/>
    </source>
</evidence>
<dbReference type="AlphaFoldDB" id="A0A8U0RLN0"/>
<keyword evidence="1" id="KW-0145">Chemotaxis</keyword>
<evidence type="ECO:0000313" key="4">
    <source>
        <dbReference type="Proteomes" id="UP000000715"/>
    </source>
</evidence>
<dbReference type="InterPro" id="IPR036048">
    <property type="entry name" value="Interleukin_8-like_sf"/>
</dbReference>
<gene>
    <name evidence="5" type="primary">LOC101687304</name>
</gene>
<dbReference type="InterPro" id="IPR001811">
    <property type="entry name" value="Chemokine_IL8-like_dom"/>
</dbReference>
<dbReference type="SUPFAM" id="SSF54117">
    <property type="entry name" value="Interleukin 8-like chemokines"/>
    <property type="match status" value="1"/>
</dbReference>
<evidence type="ECO:0000256" key="2">
    <source>
        <dbReference type="ARBA" id="ARBA00022514"/>
    </source>
</evidence>
<dbReference type="GeneID" id="101687304"/>
<feature type="domain" description="Chemokine interleukin-8-like" evidence="3">
    <location>
        <begin position="80"/>
        <end position="111"/>
    </location>
</feature>
<dbReference type="Gene3D" id="2.40.50.40">
    <property type="match status" value="1"/>
</dbReference>